<dbReference type="AlphaFoldDB" id="A0A8K0GZC3"/>
<name>A0A8K0GZC3_9ROSA</name>
<protein>
    <submittedName>
        <fullName evidence="1">Uncharacterized protein</fullName>
    </submittedName>
</protein>
<dbReference type="OrthoDB" id="1189304at2759"/>
<gene>
    <name evidence="1" type="ORF">FNV43_RR16745</name>
</gene>
<keyword evidence="2" id="KW-1185">Reference proteome</keyword>
<proteinExistence type="predicted"/>
<dbReference type="Proteomes" id="UP000796880">
    <property type="component" value="Unassembled WGS sequence"/>
</dbReference>
<evidence type="ECO:0000313" key="2">
    <source>
        <dbReference type="Proteomes" id="UP000796880"/>
    </source>
</evidence>
<dbReference type="EMBL" id="VOIH02000007">
    <property type="protein sequence ID" value="KAF3442827.1"/>
    <property type="molecule type" value="Genomic_DNA"/>
</dbReference>
<comment type="caution">
    <text evidence="1">The sequence shown here is derived from an EMBL/GenBank/DDBJ whole genome shotgun (WGS) entry which is preliminary data.</text>
</comment>
<evidence type="ECO:0000313" key="1">
    <source>
        <dbReference type="EMBL" id="KAF3442827.1"/>
    </source>
</evidence>
<sequence>MAPKVFFSNFNYSWIEVAPARIIYPQKPSNCPGLETIAEEEAEGYDDES</sequence>
<accession>A0A8K0GZC3</accession>
<organism evidence="1 2">
    <name type="scientific">Rhamnella rubrinervis</name>
    <dbReference type="NCBI Taxonomy" id="2594499"/>
    <lineage>
        <taxon>Eukaryota</taxon>
        <taxon>Viridiplantae</taxon>
        <taxon>Streptophyta</taxon>
        <taxon>Embryophyta</taxon>
        <taxon>Tracheophyta</taxon>
        <taxon>Spermatophyta</taxon>
        <taxon>Magnoliopsida</taxon>
        <taxon>eudicotyledons</taxon>
        <taxon>Gunneridae</taxon>
        <taxon>Pentapetalae</taxon>
        <taxon>rosids</taxon>
        <taxon>fabids</taxon>
        <taxon>Rosales</taxon>
        <taxon>Rhamnaceae</taxon>
        <taxon>rhamnoid group</taxon>
        <taxon>Rhamneae</taxon>
        <taxon>Rhamnella</taxon>
    </lineage>
</organism>
<dbReference type="PANTHER" id="PTHR36063:SF1">
    <property type="entry name" value="ARABIDOPSIS THALIANA GENOMIC DNA, CHROMOSOME 5, P1 CLONE:MOK16"/>
    <property type="match status" value="1"/>
</dbReference>
<dbReference type="PANTHER" id="PTHR36063">
    <property type="entry name" value="ARABIDOPSIS THALIANA GENOMIC DNA, CHROMOSOME 5, P1 CLONE:MOK16"/>
    <property type="match status" value="1"/>
</dbReference>
<reference evidence="1" key="1">
    <citation type="submission" date="2020-03" db="EMBL/GenBank/DDBJ databases">
        <title>A high-quality chromosome-level genome assembly of a woody plant with both climbing and erect habits, Rhamnella rubrinervis.</title>
        <authorList>
            <person name="Lu Z."/>
            <person name="Yang Y."/>
            <person name="Zhu X."/>
            <person name="Sun Y."/>
        </authorList>
    </citation>
    <scope>NUCLEOTIDE SEQUENCE</scope>
    <source>
        <strain evidence="1">BYM</strain>
        <tissue evidence="1">Leaf</tissue>
    </source>
</reference>